<evidence type="ECO:0000256" key="4">
    <source>
        <dbReference type="ARBA" id="ARBA00022695"/>
    </source>
</evidence>
<accession>A0A8K1XCE7</accession>
<evidence type="ECO:0000313" key="8">
    <source>
        <dbReference type="EMBL" id="UHK03294.1"/>
    </source>
</evidence>
<gene>
    <name evidence="8" type="ORF">FNCTV2_gp2</name>
</gene>
<dbReference type="InterPro" id="IPR001795">
    <property type="entry name" value="RNA-dir_pol_luteovirus"/>
</dbReference>
<evidence type="ECO:0000256" key="7">
    <source>
        <dbReference type="RuleBase" id="RU364050"/>
    </source>
</evidence>
<keyword evidence="3 7" id="KW-0808">Transferase</keyword>
<comment type="catalytic activity">
    <reaction evidence="6 7">
        <text>RNA(n) + a ribonucleoside 5'-triphosphate = RNA(n+1) + diphosphate</text>
        <dbReference type="Rhea" id="RHEA:21248"/>
        <dbReference type="Rhea" id="RHEA-COMP:14527"/>
        <dbReference type="Rhea" id="RHEA-COMP:17342"/>
        <dbReference type="ChEBI" id="CHEBI:33019"/>
        <dbReference type="ChEBI" id="CHEBI:61557"/>
        <dbReference type="ChEBI" id="CHEBI:140395"/>
        <dbReference type="EC" id="2.7.7.48"/>
    </reaction>
</comment>
<evidence type="ECO:0000256" key="2">
    <source>
        <dbReference type="ARBA" id="ARBA00022484"/>
    </source>
</evidence>
<evidence type="ECO:0000256" key="3">
    <source>
        <dbReference type="ARBA" id="ARBA00022679"/>
    </source>
</evidence>
<dbReference type="GO" id="GO:0006351">
    <property type="term" value="P:DNA-templated transcription"/>
    <property type="evidence" value="ECO:0007669"/>
    <property type="project" value="InterPro"/>
</dbReference>
<dbReference type="GO" id="GO:0003968">
    <property type="term" value="F:RNA-directed RNA polymerase activity"/>
    <property type="evidence" value="ECO:0007669"/>
    <property type="project" value="UniProtKB-KW"/>
</dbReference>
<proteinExistence type="inferred from homology"/>
<dbReference type="GO" id="GO:0000166">
    <property type="term" value="F:nucleotide binding"/>
    <property type="evidence" value="ECO:0007669"/>
    <property type="project" value="UniProtKB-KW"/>
</dbReference>
<evidence type="ECO:0000256" key="1">
    <source>
        <dbReference type="ARBA" id="ARBA00010455"/>
    </source>
</evidence>
<sequence>MAVRALGRDFKESVYADDFFRKCLKQVSAFAFSKTFSEGPRWMLFGHLHALTGKAPFTKEDIEEDISRWVSDKHPDGREKDIDRRSVEETLDDTFASWYHGEPDGALSFKEFCNDFTRWGTSGGGPASHVFDEKYRTKWAWGYEKCTLKNGRVNPDRDVYADSLKVKQYASVALKEEAQKTRAVITAPMSSYLRQAYLLYRWGKPNIPSPISSANWLSSFEKQTPYWYGCVDGDKFDQTIPKWFVYDVIRRLGELDSETRRIAEEEIKSLDTLKVEWRGRYWDYKGGVLSGWRLTSLLGTLASLSAARFILNKTRSKGGIMCGALGDDLILWSNSIKLPHEELVSLYNQFGLTANSKKTTSGTVGEFLRKTVSIGGSWGYPVLGLRTVVYANPWVSNYQFEEETELASTLLTFHSRLIPHRVAGNSLELFCKKMFLHVMKMMFGAGAWEDWYHTPICVGGGGCNENSIPSRWTQLRKIERKQRFTSPETIVPAILGILKSRRLFEPVKRFTHVNFRIVKQHYMDLIQRTDTTNYLAFKKSTSVTDTIFQFLHGQINRRELSRRMVFPLPNSMRGMEPEDIVRALMMPESGVSPISTITHTKETVSGVTGLTNFITKCVARSKRFTNPYALKPLVALYFQQTYREVTMPFGTW</sequence>
<dbReference type="SUPFAM" id="SSF56672">
    <property type="entry name" value="DNA/RNA polymerases"/>
    <property type="match status" value="1"/>
</dbReference>
<organism evidence="8">
    <name type="scientific">Hangzhou totivirus 11</name>
    <dbReference type="NCBI Taxonomy" id="2905246"/>
    <lineage>
        <taxon>Viruses</taxon>
        <taxon>Riboviria</taxon>
        <taxon>Orthornavirae</taxon>
        <taxon>Duplornaviricota</taxon>
        <taxon>Chrymotiviricetes</taxon>
        <taxon>Ghabrivirales</taxon>
        <taxon>Alphatotivirineae</taxon>
        <taxon>Orthototiviridae</taxon>
        <taxon>Totivirus</taxon>
    </lineage>
</organism>
<keyword evidence="7" id="KW-0693">Viral RNA replication</keyword>
<keyword evidence="4 7" id="KW-0548">Nucleotidyltransferase</keyword>
<protein>
    <recommendedName>
        <fullName evidence="7">RNA-directed RNA polymerase</fullName>
        <ecNumber evidence="7">2.7.7.48</ecNumber>
    </recommendedName>
</protein>
<dbReference type="InterPro" id="IPR043502">
    <property type="entry name" value="DNA/RNA_pol_sf"/>
</dbReference>
<evidence type="ECO:0000256" key="5">
    <source>
        <dbReference type="ARBA" id="ARBA00022741"/>
    </source>
</evidence>
<keyword evidence="5 7" id="KW-0547">Nucleotide-binding</keyword>
<dbReference type="Pfam" id="PF02123">
    <property type="entry name" value="RdRP_4"/>
    <property type="match status" value="1"/>
</dbReference>
<reference evidence="8" key="1">
    <citation type="submission" date="2021-05" db="EMBL/GenBank/DDBJ databases">
        <authorList>
            <person name="Feng G."/>
        </authorList>
    </citation>
    <scope>NUCLEOTIDE SEQUENCE</scope>
    <source>
        <strain evidence="8">HWYCFY172280</strain>
    </source>
</reference>
<dbReference type="GO" id="GO:0003723">
    <property type="term" value="F:RNA binding"/>
    <property type="evidence" value="ECO:0007669"/>
    <property type="project" value="InterPro"/>
</dbReference>
<evidence type="ECO:0000256" key="6">
    <source>
        <dbReference type="ARBA" id="ARBA00048744"/>
    </source>
</evidence>
<dbReference type="EC" id="2.7.7.48" evidence="7"/>
<name>A0A8K1XCE7_9VIRU</name>
<keyword evidence="2 7" id="KW-0696">RNA-directed RNA polymerase</keyword>
<comment type="similarity">
    <text evidence="1">Belongs to the totiviridae RNA-directed RNA polymerase family.</text>
</comment>
<dbReference type="EMBL" id="MZ209639">
    <property type="protein sequence ID" value="UHK03294.1"/>
    <property type="molecule type" value="Genomic_RNA"/>
</dbReference>